<reference evidence="1" key="1">
    <citation type="submission" date="2020-12" db="EMBL/GenBank/DDBJ databases">
        <authorList>
            <person name="Huq M.A."/>
        </authorList>
    </citation>
    <scope>NUCLEOTIDE SEQUENCE</scope>
    <source>
        <strain evidence="1">MAHUQ-46</strain>
    </source>
</reference>
<proteinExistence type="predicted"/>
<dbReference type="EMBL" id="JAELUP010000103">
    <property type="protein sequence ID" value="MBJ6363091.1"/>
    <property type="molecule type" value="Genomic_DNA"/>
</dbReference>
<dbReference type="RefSeq" id="WP_199020672.1">
    <property type="nucleotide sequence ID" value="NZ_JAELUP010000103.1"/>
</dbReference>
<dbReference type="AlphaFoldDB" id="A0A934J1J3"/>
<accession>A0A934J1J3</accession>
<evidence type="ECO:0000313" key="1">
    <source>
        <dbReference type="EMBL" id="MBJ6363091.1"/>
    </source>
</evidence>
<keyword evidence="2" id="KW-1185">Reference proteome</keyword>
<organism evidence="1 2">
    <name type="scientific">Paenibacillus roseus</name>
    <dbReference type="NCBI Taxonomy" id="2798579"/>
    <lineage>
        <taxon>Bacteria</taxon>
        <taxon>Bacillati</taxon>
        <taxon>Bacillota</taxon>
        <taxon>Bacilli</taxon>
        <taxon>Bacillales</taxon>
        <taxon>Paenibacillaceae</taxon>
        <taxon>Paenibacillus</taxon>
    </lineage>
</organism>
<evidence type="ECO:0000313" key="2">
    <source>
        <dbReference type="Proteomes" id="UP000640274"/>
    </source>
</evidence>
<name>A0A934J1J3_9BACL</name>
<gene>
    <name evidence="1" type="ORF">JFN88_17960</name>
</gene>
<sequence>MMTEIRATFPARAEAKEAEQKLQALRVSGLSSAEDGLSFTASVTPELIDRALYLIEQTGGEAQQSVLEQS</sequence>
<comment type="caution">
    <text evidence="1">The sequence shown here is derived from an EMBL/GenBank/DDBJ whole genome shotgun (WGS) entry which is preliminary data.</text>
</comment>
<protein>
    <submittedName>
        <fullName evidence="1">Uncharacterized protein</fullName>
    </submittedName>
</protein>
<dbReference type="Proteomes" id="UP000640274">
    <property type="component" value="Unassembled WGS sequence"/>
</dbReference>